<dbReference type="InterPro" id="IPR013087">
    <property type="entry name" value="Znf_C2H2_type"/>
</dbReference>
<dbReference type="Proteomes" id="UP000069940">
    <property type="component" value="Unassembled WGS sequence"/>
</dbReference>
<keyword evidence="11" id="KW-1185">Reference proteome</keyword>
<evidence type="ECO:0000256" key="8">
    <source>
        <dbReference type="SAM" id="MobiDB-lite"/>
    </source>
</evidence>
<evidence type="ECO:0000313" key="11">
    <source>
        <dbReference type="Proteomes" id="UP000069940"/>
    </source>
</evidence>
<dbReference type="InterPro" id="IPR036236">
    <property type="entry name" value="Znf_C2H2_sf"/>
</dbReference>
<evidence type="ECO:0000256" key="7">
    <source>
        <dbReference type="PROSITE-ProRule" id="PRU00042"/>
    </source>
</evidence>
<keyword evidence="3" id="KW-0677">Repeat</keyword>
<dbReference type="PANTHER" id="PTHR24376:SF235">
    <property type="entry name" value="C2H2-TYPE DOMAIN-CONTAINING PROTEIN"/>
    <property type="match status" value="1"/>
</dbReference>
<dbReference type="SMART" id="SM00355">
    <property type="entry name" value="ZnF_C2H2"/>
    <property type="match status" value="9"/>
</dbReference>
<feature type="compositionally biased region" description="Basic residues" evidence="8">
    <location>
        <begin position="160"/>
        <end position="171"/>
    </location>
</feature>
<organism evidence="10 11">
    <name type="scientific">Aedes albopictus</name>
    <name type="common">Asian tiger mosquito</name>
    <name type="synonym">Stegomyia albopicta</name>
    <dbReference type="NCBI Taxonomy" id="7160"/>
    <lineage>
        <taxon>Eukaryota</taxon>
        <taxon>Metazoa</taxon>
        <taxon>Ecdysozoa</taxon>
        <taxon>Arthropoda</taxon>
        <taxon>Hexapoda</taxon>
        <taxon>Insecta</taxon>
        <taxon>Pterygota</taxon>
        <taxon>Neoptera</taxon>
        <taxon>Endopterygota</taxon>
        <taxon>Diptera</taxon>
        <taxon>Nematocera</taxon>
        <taxon>Culicoidea</taxon>
        <taxon>Culicidae</taxon>
        <taxon>Culicinae</taxon>
        <taxon>Aedini</taxon>
        <taxon>Aedes</taxon>
        <taxon>Stegomyia</taxon>
    </lineage>
</organism>
<keyword evidence="5" id="KW-0862">Zinc</keyword>
<comment type="subcellular location">
    <subcellularLocation>
        <location evidence="1">Nucleus</location>
    </subcellularLocation>
</comment>
<dbReference type="InterPro" id="IPR012934">
    <property type="entry name" value="Znf_AD"/>
</dbReference>
<accession>A0ABM2A3U6</accession>
<feature type="region of interest" description="Disordered" evidence="8">
    <location>
        <begin position="287"/>
        <end position="332"/>
    </location>
</feature>
<sequence>MSDCLTCTNSTLDGGLVVVIGTNREVQNALCKHFWFGDDQYLQGVLCFPCWQKIEAFHRFYCEVRKLHARPLCYPASIGLKQESHPAEQAGDSTVNDFVLEVPAEHVGDSTVVENNEIYSIKYENPQVDVAPEPSEQQSKNIEAEDDGGVNENEADKPLPSKKRGKKRPRLRKSEKDAVQEYVSRNLSLTCDICSERSESFELLQRHSMMEHDKTATVECCNAKFSDVSRFVNHIQYHLDPDLFKCEHCSKQCMTRYALKKHLRMDHNANPDKPMSVKEEIELSVMRTEDVDEEPSGAQKSDASEHMNTSEDEEDEDANASRQNNKKFKNSLKLTAKEKAQVQMFVEKNRKLDCDMCSERYSRFKDLQKHSIEKHSMLRTGLCCNRKFRENSQFVAHILHHINPERFKCTECTRICPSWPALIGHMQWMHTPGGKKKYPCPVCEQKFRTRPAAMRHAEQHGEPVTPTDDDVIDKILADNFNLQCDTCQKQYDSYRALQKHSTAEHAKLVVVTCCKKRMCRPSELVDHYKYHQDPTAFTCKICLKPWHSARALRRHLRNTHGISSKRH</sequence>
<dbReference type="PROSITE" id="PS00028">
    <property type="entry name" value="ZINC_FINGER_C2H2_1"/>
    <property type="match status" value="6"/>
</dbReference>
<dbReference type="SUPFAM" id="SSF57667">
    <property type="entry name" value="beta-beta-alpha zinc fingers"/>
    <property type="match status" value="2"/>
</dbReference>
<dbReference type="EnsemblMetazoa" id="AALFPA23_024194.R36062">
    <property type="protein sequence ID" value="AALFPA23_024194.P36062"/>
    <property type="gene ID" value="AALFPA23_024194"/>
</dbReference>
<dbReference type="Gene3D" id="3.30.160.60">
    <property type="entry name" value="Classic Zinc Finger"/>
    <property type="match status" value="4"/>
</dbReference>
<evidence type="ECO:0000259" key="9">
    <source>
        <dbReference type="PROSITE" id="PS50157"/>
    </source>
</evidence>
<feature type="domain" description="C2H2-type" evidence="9">
    <location>
        <begin position="244"/>
        <end position="272"/>
    </location>
</feature>
<dbReference type="RefSeq" id="XP_062700786.1">
    <property type="nucleotide sequence ID" value="XM_062844802.1"/>
</dbReference>
<feature type="domain" description="C2H2-type" evidence="9">
    <location>
        <begin position="352"/>
        <end position="380"/>
    </location>
</feature>
<dbReference type="Pfam" id="PF13912">
    <property type="entry name" value="zf-C2H2_6"/>
    <property type="match status" value="2"/>
</dbReference>
<feature type="region of interest" description="Disordered" evidence="8">
    <location>
        <begin position="124"/>
        <end position="178"/>
    </location>
</feature>
<keyword evidence="4 7" id="KW-0863">Zinc-finger</keyword>
<dbReference type="EnsemblMetazoa" id="AALFPA23_024194.R36060">
    <property type="protein sequence ID" value="AALFPA23_024194.P36060"/>
    <property type="gene ID" value="AALFPA23_024194"/>
</dbReference>
<evidence type="ECO:0000256" key="2">
    <source>
        <dbReference type="ARBA" id="ARBA00022723"/>
    </source>
</evidence>
<dbReference type="SMART" id="SM00868">
    <property type="entry name" value="zf-AD"/>
    <property type="match status" value="1"/>
</dbReference>
<keyword evidence="2" id="KW-0479">Metal-binding</keyword>
<dbReference type="GeneID" id="109410315"/>
<reference evidence="10" key="2">
    <citation type="submission" date="2025-05" db="UniProtKB">
        <authorList>
            <consortium name="EnsemblMetazoa"/>
        </authorList>
    </citation>
    <scope>IDENTIFICATION</scope>
    <source>
        <strain evidence="10">Foshan</strain>
    </source>
</reference>
<reference evidence="11" key="1">
    <citation type="journal article" date="2015" name="Proc. Natl. Acad. Sci. U.S.A.">
        <title>Genome sequence of the Asian Tiger mosquito, Aedes albopictus, reveals insights into its biology, genetics, and evolution.</title>
        <authorList>
            <person name="Chen X.G."/>
            <person name="Jiang X."/>
            <person name="Gu J."/>
            <person name="Xu M."/>
            <person name="Wu Y."/>
            <person name="Deng Y."/>
            <person name="Zhang C."/>
            <person name="Bonizzoni M."/>
            <person name="Dermauw W."/>
            <person name="Vontas J."/>
            <person name="Armbruster P."/>
            <person name="Huang X."/>
            <person name="Yang Y."/>
            <person name="Zhang H."/>
            <person name="He W."/>
            <person name="Peng H."/>
            <person name="Liu Y."/>
            <person name="Wu K."/>
            <person name="Chen J."/>
            <person name="Lirakis M."/>
            <person name="Topalis P."/>
            <person name="Van Leeuwen T."/>
            <person name="Hall A.B."/>
            <person name="Jiang X."/>
            <person name="Thorpe C."/>
            <person name="Mueller R.L."/>
            <person name="Sun C."/>
            <person name="Waterhouse R.M."/>
            <person name="Yan G."/>
            <person name="Tu Z.J."/>
            <person name="Fang X."/>
            <person name="James A.A."/>
        </authorList>
    </citation>
    <scope>NUCLEOTIDE SEQUENCE [LARGE SCALE GENOMIC DNA]</scope>
    <source>
        <strain evidence="11">Foshan</strain>
    </source>
</reference>
<protein>
    <recommendedName>
        <fullName evidence="9">C2H2-type domain-containing protein</fullName>
    </recommendedName>
</protein>
<evidence type="ECO:0000256" key="3">
    <source>
        <dbReference type="ARBA" id="ARBA00022737"/>
    </source>
</evidence>
<feature type="domain" description="C2H2-type" evidence="9">
    <location>
        <begin position="537"/>
        <end position="560"/>
    </location>
</feature>
<keyword evidence="6" id="KW-0539">Nucleus</keyword>
<evidence type="ECO:0000256" key="4">
    <source>
        <dbReference type="ARBA" id="ARBA00022771"/>
    </source>
</evidence>
<dbReference type="PANTHER" id="PTHR24376">
    <property type="entry name" value="ZINC FINGER PROTEIN"/>
    <property type="match status" value="1"/>
</dbReference>
<evidence type="ECO:0000256" key="1">
    <source>
        <dbReference type="ARBA" id="ARBA00004123"/>
    </source>
</evidence>
<dbReference type="EnsemblMetazoa" id="AALFPA23_024194.R36061">
    <property type="protein sequence ID" value="AALFPA23_024194.P36061"/>
    <property type="gene ID" value="AALFPA23_024194"/>
</dbReference>
<evidence type="ECO:0000313" key="10">
    <source>
        <dbReference type="EnsemblMetazoa" id="AALFPA23_024194.P36060"/>
    </source>
</evidence>
<name>A0ABM2A3U6_AEDAL</name>
<dbReference type="RefSeq" id="XP_062700785.1">
    <property type="nucleotide sequence ID" value="XM_062844801.1"/>
</dbReference>
<dbReference type="Gene3D" id="3.40.1800.20">
    <property type="match status" value="1"/>
</dbReference>
<dbReference type="PROSITE" id="PS50157">
    <property type="entry name" value="ZINC_FINGER_C2H2_2"/>
    <property type="match status" value="3"/>
</dbReference>
<dbReference type="RefSeq" id="XP_062700784.1">
    <property type="nucleotide sequence ID" value="XM_062844800.1"/>
</dbReference>
<evidence type="ECO:0000256" key="5">
    <source>
        <dbReference type="ARBA" id="ARBA00022833"/>
    </source>
</evidence>
<proteinExistence type="predicted"/>
<evidence type="ECO:0000256" key="6">
    <source>
        <dbReference type="ARBA" id="ARBA00023242"/>
    </source>
</evidence>